<protein>
    <submittedName>
        <fullName evidence="2">Alpha/beta-hydrolase</fullName>
    </submittedName>
</protein>
<dbReference type="PANTHER" id="PTHR43056:SF5">
    <property type="entry name" value="PEPTIDASE S9 PROLYL OLIGOPEPTIDASE CATALYTIC DOMAIN-CONTAINING PROTEIN"/>
    <property type="match status" value="1"/>
</dbReference>
<dbReference type="InterPro" id="IPR050585">
    <property type="entry name" value="Xaa-Pro_dipeptidyl-ppase/CocE"/>
</dbReference>
<dbReference type="PANTHER" id="PTHR43056">
    <property type="entry name" value="PEPTIDASE S9 PROLYL OLIGOPEPTIDASE"/>
    <property type="match status" value="1"/>
</dbReference>
<dbReference type="InterPro" id="IPR001375">
    <property type="entry name" value="Peptidase_S9_cat"/>
</dbReference>
<dbReference type="AlphaFoldDB" id="A0A1X2GUZ2"/>
<keyword evidence="2" id="KW-0378">Hydrolase</keyword>
<dbReference type="OrthoDB" id="416344at2759"/>
<dbReference type="GO" id="GO:0006508">
    <property type="term" value="P:proteolysis"/>
    <property type="evidence" value="ECO:0007669"/>
    <property type="project" value="InterPro"/>
</dbReference>
<evidence type="ECO:0000313" key="2">
    <source>
        <dbReference type="EMBL" id="ORX61806.1"/>
    </source>
</evidence>
<dbReference type="EMBL" id="MCGT01000003">
    <property type="protein sequence ID" value="ORX61806.1"/>
    <property type="molecule type" value="Genomic_DNA"/>
</dbReference>
<keyword evidence="3" id="KW-1185">Reference proteome</keyword>
<dbReference type="Gene3D" id="3.40.50.1820">
    <property type="entry name" value="alpha/beta hydrolase"/>
    <property type="match status" value="1"/>
</dbReference>
<accession>A0A1X2GUZ2</accession>
<proteinExistence type="predicted"/>
<evidence type="ECO:0000259" key="1">
    <source>
        <dbReference type="Pfam" id="PF00326"/>
    </source>
</evidence>
<dbReference type="InterPro" id="IPR029058">
    <property type="entry name" value="AB_hydrolase_fold"/>
</dbReference>
<gene>
    <name evidence="2" type="ORF">DM01DRAFT_1332384</name>
</gene>
<name>A0A1X2GUZ2_9FUNG</name>
<organism evidence="2 3">
    <name type="scientific">Hesseltinella vesiculosa</name>
    <dbReference type="NCBI Taxonomy" id="101127"/>
    <lineage>
        <taxon>Eukaryota</taxon>
        <taxon>Fungi</taxon>
        <taxon>Fungi incertae sedis</taxon>
        <taxon>Mucoromycota</taxon>
        <taxon>Mucoromycotina</taxon>
        <taxon>Mucoromycetes</taxon>
        <taxon>Mucorales</taxon>
        <taxon>Cunninghamellaceae</taxon>
        <taxon>Hesseltinella</taxon>
    </lineage>
</organism>
<dbReference type="SUPFAM" id="SSF69322">
    <property type="entry name" value="Tricorn protease domain 2"/>
    <property type="match status" value="1"/>
</dbReference>
<dbReference type="Pfam" id="PF00326">
    <property type="entry name" value="Peptidase_S9"/>
    <property type="match status" value="1"/>
</dbReference>
<reference evidence="2 3" key="1">
    <citation type="submission" date="2016-07" db="EMBL/GenBank/DDBJ databases">
        <title>Pervasive Adenine N6-methylation of Active Genes in Fungi.</title>
        <authorList>
            <consortium name="DOE Joint Genome Institute"/>
            <person name="Mondo S.J."/>
            <person name="Dannebaum R.O."/>
            <person name="Kuo R.C."/>
            <person name="Labutti K."/>
            <person name="Haridas S."/>
            <person name="Kuo A."/>
            <person name="Salamov A."/>
            <person name="Ahrendt S.R."/>
            <person name="Lipzen A."/>
            <person name="Sullivan W."/>
            <person name="Andreopoulos W.B."/>
            <person name="Clum A."/>
            <person name="Lindquist E."/>
            <person name="Daum C."/>
            <person name="Ramamoorthy G.K."/>
            <person name="Gryganskyi A."/>
            <person name="Culley D."/>
            <person name="Magnuson J.K."/>
            <person name="James T.Y."/>
            <person name="O'Malley M.A."/>
            <person name="Stajich J.E."/>
            <person name="Spatafora J.W."/>
            <person name="Visel A."/>
            <person name="Grigoriev I.V."/>
        </authorList>
    </citation>
    <scope>NUCLEOTIDE SEQUENCE [LARGE SCALE GENOMIC DNA]</scope>
    <source>
        <strain evidence="2 3">NRRL 3301</strain>
    </source>
</reference>
<feature type="domain" description="Peptidase S9 prolyl oligopeptidase catalytic" evidence="1">
    <location>
        <begin position="441"/>
        <end position="647"/>
    </location>
</feature>
<dbReference type="Proteomes" id="UP000242146">
    <property type="component" value="Unassembled WGS sequence"/>
</dbReference>
<evidence type="ECO:0000313" key="3">
    <source>
        <dbReference type="Proteomes" id="UP000242146"/>
    </source>
</evidence>
<dbReference type="SUPFAM" id="SSF53474">
    <property type="entry name" value="alpha/beta-Hydrolases"/>
    <property type="match status" value="1"/>
</dbReference>
<comment type="caution">
    <text evidence="2">The sequence shown here is derived from an EMBL/GenBank/DDBJ whole genome shotgun (WGS) entry which is preliminary data.</text>
</comment>
<dbReference type="STRING" id="101127.A0A1X2GUZ2"/>
<dbReference type="GO" id="GO:0008236">
    <property type="term" value="F:serine-type peptidase activity"/>
    <property type="evidence" value="ECO:0007669"/>
    <property type="project" value="InterPro"/>
</dbReference>
<sequence>MATKAYGSWPSPLSTEDLTAAKSARDISIDSQTQSVYWNQVVPAEEGRGQLFKRTLASTDLNDVKPLLPLGYDCRSRVHEYGGGSFSVEKGLLVFVNDTDKAVYTLDIGKDDQEPVRLTSPNTFLRYADFCIDPSHQFVLAVQEEHFENEEPKDVVNRLVAIQLSSGNVKVVAEGADFYTSPRLDSSGHFAFVSWMHPNMPWDFTQLSYGAYHYSETDSFVVDGVKVINDGVDESIVQPQFGIDDTLYFVSDRSGFWNLYLFDQTTGSFVLLLKEALEQEFAGSAWGLNMSWYQPFKSDASKLACLNKGMLAVIDTKAKTMTNVQSDYTIFATVTTVIDCNTGHELVVANACSKTRATDLIAYDIQNQAIHQVTQPSKDRVLDPSYISEGEEIAFPTTNNLTAYCYFYAPKNADIQGPAGQLPPLRVMSHGGPTSSVDNAYSSTIQYWTTRGFAVADVNYGGSDGYGRAYRNRLQKQWGVVDVDDCCNAALYLADQGLVDKEKLAIEGGSAGGYTTLAALAFRNVFKAGICLYGISDITLLVRETHKFESKYCDRLIGEYPADKDVYEQRSPINSADNLQCPVIFFQGEDDKVVPPSQAEVMVNTMRNKGLPVAYVLYPGEGHGFRRAENITRTLELEQWFLGQIFGFEVDGVQGVPIDNFPSQQ</sequence>